<dbReference type="InterPro" id="IPR032466">
    <property type="entry name" value="Metal_Hydrolase"/>
</dbReference>
<feature type="domain" description="Amidohydrolase-related" evidence="3">
    <location>
        <begin position="357"/>
        <end position="424"/>
    </location>
</feature>
<evidence type="ECO:0000313" key="5">
    <source>
        <dbReference type="Proteomes" id="UP000321168"/>
    </source>
</evidence>
<dbReference type="EMBL" id="VORB01000005">
    <property type="protein sequence ID" value="TXC78964.1"/>
    <property type="molecule type" value="Genomic_DNA"/>
</dbReference>
<dbReference type="AlphaFoldDB" id="A0A5C6V1S8"/>
<dbReference type="InterPro" id="IPR011059">
    <property type="entry name" value="Metal-dep_hydrolase_composite"/>
</dbReference>
<feature type="compositionally biased region" description="Basic and acidic residues" evidence="1">
    <location>
        <begin position="978"/>
        <end position="992"/>
    </location>
</feature>
<dbReference type="OrthoDB" id="9802793at2"/>
<feature type="domain" description="Amidohydrolase-related" evidence="3">
    <location>
        <begin position="760"/>
        <end position="946"/>
    </location>
</feature>
<proteinExistence type="predicted"/>
<feature type="signal peptide" evidence="2">
    <location>
        <begin position="1"/>
        <end position="32"/>
    </location>
</feature>
<dbReference type="InterPro" id="IPR051781">
    <property type="entry name" value="Metallo-dep_Hydrolase"/>
</dbReference>
<evidence type="ECO:0000256" key="1">
    <source>
        <dbReference type="SAM" id="MobiDB-lite"/>
    </source>
</evidence>
<gene>
    <name evidence="4" type="ORF">FRX97_07045</name>
</gene>
<feature type="region of interest" description="Disordered" evidence="1">
    <location>
        <begin position="978"/>
        <end position="1005"/>
    </location>
</feature>
<dbReference type="SUPFAM" id="SSF51556">
    <property type="entry name" value="Metallo-dependent hydrolases"/>
    <property type="match status" value="1"/>
</dbReference>
<reference evidence="4 5" key="1">
    <citation type="submission" date="2019-08" db="EMBL/GenBank/DDBJ databases">
        <title>Genome of Luteibaculum oceani JCM 18817.</title>
        <authorList>
            <person name="Bowman J.P."/>
        </authorList>
    </citation>
    <scope>NUCLEOTIDE SEQUENCE [LARGE SCALE GENOMIC DNA]</scope>
    <source>
        <strain evidence="4 5">JCM 18817</strain>
    </source>
</reference>
<comment type="caution">
    <text evidence="4">The sequence shown here is derived from an EMBL/GenBank/DDBJ whole genome shotgun (WGS) entry which is preliminary data.</text>
</comment>
<dbReference type="Gene3D" id="2.30.40.10">
    <property type="entry name" value="Urease, subunit C, domain 1"/>
    <property type="match status" value="1"/>
</dbReference>
<organism evidence="4 5">
    <name type="scientific">Luteibaculum oceani</name>
    <dbReference type="NCBI Taxonomy" id="1294296"/>
    <lineage>
        <taxon>Bacteria</taxon>
        <taxon>Pseudomonadati</taxon>
        <taxon>Bacteroidota</taxon>
        <taxon>Flavobacteriia</taxon>
        <taxon>Flavobacteriales</taxon>
        <taxon>Luteibaculaceae</taxon>
        <taxon>Luteibaculum</taxon>
    </lineage>
</organism>
<dbReference type="PANTHER" id="PTHR43135">
    <property type="entry name" value="ALPHA-D-RIBOSE 1-METHYLPHOSPHONATE 5-TRIPHOSPHATE DIPHOSPHATASE"/>
    <property type="match status" value="1"/>
</dbReference>
<keyword evidence="5" id="KW-1185">Reference proteome</keyword>
<dbReference type="InterPro" id="IPR006680">
    <property type="entry name" value="Amidohydro-rel"/>
</dbReference>
<dbReference type="Proteomes" id="UP000321168">
    <property type="component" value="Unassembled WGS sequence"/>
</dbReference>
<dbReference type="PANTHER" id="PTHR43135:SF3">
    <property type="entry name" value="ALPHA-D-RIBOSE 1-METHYLPHOSPHONATE 5-TRIPHOSPHATE DIPHOSPHATASE"/>
    <property type="match status" value="1"/>
</dbReference>
<sequence>MITFMPKSNFMKKILSFLGLGLSLFYSGFSQVAPVRGIADKDVEIKAYTNATVHVDANTTFKNATIVVKNGKIDAIGTQVAVPVNAVSVDLQGKHVYPSFVELYSAYGISEAPNKKGEYPVYESTNPGAYYWNDAIRPQMDAAGMFSPDQKSAEKWRKAGFGVSLSHHQDGIARGKGLAVTLGDGNTEENIIDLKNHAFFSFDKGSSSMSYPSSLMGSIALLRQAFYDAKWYSDAKPEKKNISLEHLSRQLNAPGFFKVSDKLDLLRAEKIAQEFGLSWIYVGGNDYYQNPDLFRNKNIKLVVPINHPKAYDVSNPLATSMLAMEDLKEYDWAPMNLYTLSKNGVRYALSASALEKPEEIFKEIRIALDAGANEKDILAALTTIPAQFAGIDKQVGSLERGKLANFLITNKPIFEKGSKIITNVVRGNGFEINPEPIADFAGKYLVQLGEKDFELSISEDKDSYKASLMSLLSDSTKHKVNVSTQGFGINLSFKLSDEEGYYRIQGRKSENGLKGRGSDPKGVPFNFSATSEEMEENENKNSEENENFPVSSFSYPMKAFGYPALPEKQSILIKNVTVWTNEKDGVLENTDVLISNGVIAQIGKNLPKANWTVIDGTGMHLTPGIVDEHSHIAISKGVNEGGQAVSAEVSIEHVVNPEDINIYRQLAGGVTAAQLLHGSANPIGGRSAVVKLKYGESPDEMLINNADGFIKFALGENVKQSNWGERFNSRYPQTRMGVEQMYYDAFHRALEYRKAKESARTAKDKPPYNIEYEVLLEILDRKRFVSCHSYIQSEINMLMHVADSLGFNINTFTHILEGYKVADKMKAHGVSGSTFSDWWAYKFEVKDAIPYNAAIMHEQGVNVGINSDDAEMGRRLNQEASKIVKYGGVSQVEAVKMVTLNPAKMLHIDNRVGSIRVGKDADVVLWSDVPLTQKAKVKYTLIEGKIYYSEDQEKAALERDQKQRVAIINKMMADKYGDKRKPTAAKREKMYHCESFNESSESHHD</sequence>
<keyword evidence="4" id="KW-0378">Hydrolase</keyword>
<name>A0A5C6V1S8_9FLAO</name>
<evidence type="ECO:0000313" key="4">
    <source>
        <dbReference type="EMBL" id="TXC78964.1"/>
    </source>
</evidence>
<feature type="chain" id="PRO_5022736729" evidence="2">
    <location>
        <begin position="33"/>
        <end position="1005"/>
    </location>
</feature>
<dbReference type="Gene3D" id="3.20.20.140">
    <property type="entry name" value="Metal-dependent hydrolases"/>
    <property type="match status" value="2"/>
</dbReference>
<evidence type="ECO:0000256" key="2">
    <source>
        <dbReference type="SAM" id="SignalP"/>
    </source>
</evidence>
<protein>
    <submittedName>
        <fullName evidence="4">Amidohydrolase family protein</fullName>
    </submittedName>
</protein>
<accession>A0A5C6V1S8</accession>
<dbReference type="SUPFAM" id="SSF51338">
    <property type="entry name" value="Composite domain of metallo-dependent hydrolases"/>
    <property type="match status" value="2"/>
</dbReference>
<dbReference type="GO" id="GO:0016810">
    <property type="term" value="F:hydrolase activity, acting on carbon-nitrogen (but not peptide) bonds"/>
    <property type="evidence" value="ECO:0007669"/>
    <property type="project" value="InterPro"/>
</dbReference>
<keyword evidence="2" id="KW-0732">Signal</keyword>
<evidence type="ECO:0000259" key="3">
    <source>
        <dbReference type="Pfam" id="PF01979"/>
    </source>
</evidence>
<dbReference type="Pfam" id="PF01979">
    <property type="entry name" value="Amidohydro_1"/>
    <property type="match status" value="2"/>
</dbReference>